<evidence type="ECO:0000313" key="4">
    <source>
        <dbReference type="Proteomes" id="UP000187209"/>
    </source>
</evidence>
<dbReference type="OrthoDB" id="429109at2759"/>
<dbReference type="EMBL" id="MPUH01000485">
    <property type="protein sequence ID" value="OMJ79150.1"/>
    <property type="molecule type" value="Genomic_DNA"/>
</dbReference>
<dbReference type="InterPro" id="IPR028042">
    <property type="entry name" value="DUF4639"/>
</dbReference>
<dbReference type="AlphaFoldDB" id="A0A1R2BR16"/>
<feature type="coiled-coil region" evidence="1">
    <location>
        <begin position="171"/>
        <end position="205"/>
    </location>
</feature>
<dbReference type="PANTHER" id="PTHR34438:SF1">
    <property type="entry name" value="CHROMOSOME 2 OPEN READING FRAME 81"/>
    <property type="match status" value="1"/>
</dbReference>
<name>A0A1R2BR16_9CILI</name>
<organism evidence="3 4">
    <name type="scientific">Stentor coeruleus</name>
    <dbReference type="NCBI Taxonomy" id="5963"/>
    <lineage>
        <taxon>Eukaryota</taxon>
        <taxon>Sar</taxon>
        <taxon>Alveolata</taxon>
        <taxon>Ciliophora</taxon>
        <taxon>Postciliodesmatophora</taxon>
        <taxon>Heterotrichea</taxon>
        <taxon>Heterotrichida</taxon>
        <taxon>Stentoridae</taxon>
        <taxon>Stentor</taxon>
    </lineage>
</organism>
<gene>
    <name evidence="3" type="ORF">SteCoe_20897</name>
</gene>
<evidence type="ECO:0000256" key="1">
    <source>
        <dbReference type="SAM" id="Coils"/>
    </source>
</evidence>
<keyword evidence="4" id="KW-1185">Reference proteome</keyword>
<dbReference type="PANTHER" id="PTHR34438">
    <property type="entry name" value="SI:DKEY-97L20.6"/>
    <property type="match status" value="1"/>
</dbReference>
<dbReference type="Proteomes" id="UP000187209">
    <property type="component" value="Unassembled WGS sequence"/>
</dbReference>
<sequence>MLDLLGEAVIVAHEIIDSILNEGAEDLYSKYISDKSKPFSIHSTTDVLLVITELHFLRHEIVKNLDWPESIEPKSCSIDNWARSSIPLQKRYVIPEPEPLITQPEGKSFRSHKSGKSSRSGITRRLNQTKKDKPVEENPIEEAPQPFPIPANKIVITEEEEQLRIKKENEFKRKFDENERARKLKEELEEKEKKLKKEAAEMRKKLFTYDTNGNILFISQLKYDTIPKLISEVDCKPIENKNLDNLPPNTAAVGKRAPHVEEVNRLKTAPIREQEWVKNMTSVQPSIFDTIKLNPGVTLAEGIRVKYPYTMQSASQKTLTRKDYLCITNPSKVPASSNISMDKKSNVSSMESFMKNSKLGSRRDILEEIPDYEDVAALIEESEEIKRPAPKTERGNGKITFFGPGFENVEETSLNKFNAEILKNKSWGMNPTMKKPYVPDKLPKRPSSRELREIYGNISKKPKDKPFITSRELWKIHGSKLKKPKDRPYLEKVDKKTKPPPPPYGLTMINALPDYEEFRLPK</sequence>
<reference evidence="3 4" key="1">
    <citation type="submission" date="2016-11" db="EMBL/GenBank/DDBJ databases">
        <title>The macronuclear genome of Stentor coeruleus: a giant cell with tiny introns.</title>
        <authorList>
            <person name="Slabodnick M."/>
            <person name="Ruby J.G."/>
            <person name="Reiff S.B."/>
            <person name="Swart E.C."/>
            <person name="Gosai S."/>
            <person name="Prabakaran S."/>
            <person name="Witkowska E."/>
            <person name="Larue G.E."/>
            <person name="Fisher S."/>
            <person name="Freeman R.M."/>
            <person name="Gunawardena J."/>
            <person name="Chu W."/>
            <person name="Stover N.A."/>
            <person name="Gregory B.D."/>
            <person name="Nowacki M."/>
            <person name="Derisi J."/>
            <person name="Roy S.W."/>
            <person name="Marshall W.F."/>
            <person name="Sood P."/>
        </authorList>
    </citation>
    <scope>NUCLEOTIDE SEQUENCE [LARGE SCALE GENOMIC DNA]</scope>
    <source>
        <strain evidence="3">WM001</strain>
    </source>
</reference>
<evidence type="ECO:0000256" key="2">
    <source>
        <dbReference type="SAM" id="MobiDB-lite"/>
    </source>
</evidence>
<comment type="caution">
    <text evidence="3">The sequence shown here is derived from an EMBL/GenBank/DDBJ whole genome shotgun (WGS) entry which is preliminary data.</text>
</comment>
<evidence type="ECO:0000313" key="3">
    <source>
        <dbReference type="EMBL" id="OMJ79150.1"/>
    </source>
</evidence>
<keyword evidence="1" id="KW-0175">Coiled coil</keyword>
<protein>
    <submittedName>
        <fullName evidence="3">Uncharacterized protein</fullName>
    </submittedName>
</protein>
<feature type="compositionally biased region" description="Basic and acidic residues" evidence="2">
    <location>
        <begin position="486"/>
        <end position="497"/>
    </location>
</feature>
<accession>A0A1R2BR16</accession>
<feature type="region of interest" description="Disordered" evidence="2">
    <location>
        <begin position="480"/>
        <end position="506"/>
    </location>
</feature>
<proteinExistence type="predicted"/>
<feature type="region of interest" description="Disordered" evidence="2">
    <location>
        <begin position="99"/>
        <end position="147"/>
    </location>
</feature>